<dbReference type="Proteomes" id="UP001055811">
    <property type="component" value="Linkage Group LG07"/>
</dbReference>
<reference evidence="2" key="1">
    <citation type="journal article" date="2022" name="Mol. Ecol. Resour.">
        <title>The genomes of chicory, endive, great burdock and yacon provide insights into Asteraceae palaeo-polyploidization history and plant inulin production.</title>
        <authorList>
            <person name="Fan W."/>
            <person name="Wang S."/>
            <person name="Wang H."/>
            <person name="Wang A."/>
            <person name="Jiang F."/>
            <person name="Liu H."/>
            <person name="Zhao H."/>
            <person name="Xu D."/>
            <person name="Zhang Y."/>
        </authorList>
    </citation>
    <scope>NUCLEOTIDE SEQUENCE [LARGE SCALE GENOMIC DNA]</scope>
    <source>
        <strain evidence="2">cv. Punajuju</strain>
    </source>
</reference>
<evidence type="ECO:0000313" key="1">
    <source>
        <dbReference type="EMBL" id="KAI3708567.1"/>
    </source>
</evidence>
<name>A0ACB9AFC5_CICIN</name>
<accession>A0ACB9AFC5</accession>
<keyword evidence="2" id="KW-1185">Reference proteome</keyword>
<comment type="caution">
    <text evidence="1">The sequence shown here is derived from an EMBL/GenBank/DDBJ whole genome shotgun (WGS) entry which is preliminary data.</text>
</comment>
<reference evidence="1 2" key="2">
    <citation type="journal article" date="2022" name="Mol. Ecol. Resour.">
        <title>The genomes of chicory, endive, great burdock and yacon provide insights into Asteraceae paleo-polyploidization history and plant inulin production.</title>
        <authorList>
            <person name="Fan W."/>
            <person name="Wang S."/>
            <person name="Wang H."/>
            <person name="Wang A."/>
            <person name="Jiang F."/>
            <person name="Liu H."/>
            <person name="Zhao H."/>
            <person name="Xu D."/>
            <person name="Zhang Y."/>
        </authorList>
    </citation>
    <scope>NUCLEOTIDE SEQUENCE [LARGE SCALE GENOMIC DNA]</scope>
    <source>
        <strain evidence="2">cv. Punajuju</strain>
        <tissue evidence="1">Leaves</tissue>
    </source>
</reference>
<sequence length="208" mass="23704">MDKERNPLPIFPYLDPGTWEKFKAERSSKEFKVISDKARANAKLQKNPARLGPHGYRGKRAQWEKDIASGGFESELYKIKSQRSRDYVMGRLSKDESGSYKTPPNMQPILTELVDVEAQISQGDWVPGPGEDSLTAVLGQEHPGRTRGVGHTVAVRKAMLGFDQNKKKMQDKEAMDEMRAKMENMTNQMEDGRHDKPDYIVKDYDSRV</sequence>
<organism evidence="1 2">
    <name type="scientific">Cichorium intybus</name>
    <name type="common">Chicory</name>
    <dbReference type="NCBI Taxonomy" id="13427"/>
    <lineage>
        <taxon>Eukaryota</taxon>
        <taxon>Viridiplantae</taxon>
        <taxon>Streptophyta</taxon>
        <taxon>Embryophyta</taxon>
        <taxon>Tracheophyta</taxon>
        <taxon>Spermatophyta</taxon>
        <taxon>Magnoliopsida</taxon>
        <taxon>eudicotyledons</taxon>
        <taxon>Gunneridae</taxon>
        <taxon>Pentapetalae</taxon>
        <taxon>asterids</taxon>
        <taxon>campanulids</taxon>
        <taxon>Asterales</taxon>
        <taxon>Asteraceae</taxon>
        <taxon>Cichorioideae</taxon>
        <taxon>Cichorieae</taxon>
        <taxon>Cichoriinae</taxon>
        <taxon>Cichorium</taxon>
    </lineage>
</organism>
<gene>
    <name evidence="1" type="ORF">L2E82_37821</name>
</gene>
<proteinExistence type="predicted"/>
<protein>
    <submittedName>
        <fullName evidence="1">Uncharacterized protein</fullName>
    </submittedName>
</protein>
<evidence type="ECO:0000313" key="2">
    <source>
        <dbReference type="Proteomes" id="UP001055811"/>
    </source>
</evidence>
<dbReference type="EMBL" id="CM042015">
    <property type="protein sequence ID" value="KAI3708567.1"/>
    <property type="molecule type" value="Genomic_DNA"/>
</dbReference>